<dbReference type="EMBL" id="CP024768">
    <property type="protein sequence ID" value="QGY30520.1"/>
    <property type="molecule type" value="Genomic_DNA"/>
</dbReference>
<sequence length="532" mass="60184">MFASENFYGQKFPGVKNKAMIDADFSGNRFTDVAFLGERGKPLEIRRCNFNGIEASNIEMAYVKFTEGTSFINVKKIDGLYFSGPANLREARFGCPERRGIVLSRKHFADLQKTFDNFCDDNYSGQPAMLFRTIETIINSSLQRDFKEQLVEFFCDIPELDYALAHSDALRQSMLSHMLKTPEKSEQITRFLEDKLIRYHANSLIKNDEKASLASVLSKMTPEKQLEYQFLVNQLPDVRQTMNTHPTLQAFMDCARQFDKSPKEGVIFYFPPSEQAIYIPAAEFDNLMSGETAPENARLLTCDDGRIMITPLTDKKRQTLLHNFPVLESLWHGRGSKLAEVLAPLFNVPAHMEARRDDIIRLESLVLAQLTKDAHGKLNLDDIGDVYLLKQLFTPFMNYITDESDDAGNKRTVLIEQVCHHLNLASSGLTPQQQKFVAAILLTRVFANLFSPTLCSTDSASHSWFLDFAKQFLIDAYDYAPNASLADGVDTLLSHINENRTVSALLLINSLQFISDNDAAIAGEIHRHSPVF</sequence>
<name>A0A6B9G5X2_PANCY</name>
<evidence type="ECO:0000313" key="1">
    <source>
        <dbReference type="EMBL" id="QGY30520.1"/>
    </source>
</evidence>
<evidence type="ECO:0008006" key="3">
    <source>
        <dbReference type="Google" id="ProtNLM"/>
    </source>
</evidence>
<accession>A0A6B9G5X2</accession>
<protein>
    <recommendedName>
        <fullName evidence="3">E3 ubiquitin-protein ligase SopA-like catalytic domain-containing protein</fullName>
    </recommendedName>
</protein>
<organism evidence="1 2">
    <name type="scientific">Pantoea cypripedii</name>
    <name type="common">Pectobacterium cypripedii</name>
    <name type="synonym">Erwinia cypripedii</name>
    <dbReference type="NCBI Taxonomy" id="55209"/>
    <lineage>
        <taxon>Bacteria</taxon>
        <taxon>Pseudomonadati</taxon>
        <taxon>Pseudomonadota</taxon>
        <taxon>Gammaproteobacteria</taxon>
        <taxon>Enterobacterales</taxon>
        <taxon>Erwiniaceae</taxon>
        <taxon>Pantoea</taxon>
    </lineage>
</organism>
<dbReference type="Proteomes" id="UP000502005">
    <property type="component" value="Chromosome"/>
</dbReference>
<dbReference type="AlphaFoldDB" id="A0A6B9G5X2"/>
<reference evidence="1 2" key="1">
    <citation type="submission" date="2017-11" db="EMBL/GenBank/DDBJ databases">
        <title>Genome sequence of Pantoea cypripedii NE1.</title>
        <authorList>
            <person name="Nascimento F.X."/>
        </authorList>
    </citation>
    <scope>NUCLEOTIDE SEQUENCE [LARGE SCALE GENOMIC DNA]</scope>
    <source>
        <strain evidence="1 2">NE1</strain>
    </source>
</reference>
<gene>
    <name evidence="1" type="ORF">CUN67_16930</name>
</gene>
<proteinExistence type="predicted"/>
<evidence type="ECO:0000313" key="2">
    <source>
        <dbReference type="Proteomes" id="UP000502005"/>
    </source>
</evidence>